<evidence type="ECO:0000313" key="3">
    <source>
        <dbReference type="Proteomes" id="UP000094569"/>
    </source>
</evidence>
<proteinExistence type="predicted"/>
<gene>
    <name evidence="2" type="ORF">SI65_08219</name>
</gene>
<evidence type="ECO:0000313" key="2">
    <source>
        <dbReference type="EMBL" id="ODM16220.1"/>
    </source>
</evidence>
<sequence>MSADKWDYESRIDTSTRTDNGGAYDQVIALSQGLINENFQKLYDLYPELREFKAGNEDVGIFTGKLLAPRVLIPGEDKGSFLLGEVFFQFRFTSGSFTNPRGSLVVSDLSDWVFTIPVPITAEELSDPKQKEQFSDRFDYPGDYSIERLYMKLSVANWDRLDYTLSLAKEDGKQVKYMDWKDENSDSALSLEFWLGQLMKYLEKKSVNSLGLSFKSPPETKSDATFVPKLLVNQVHHYKSAKNGASNGQTGIGGAGDCNCLLYLEMVEGGGPEPADRRLIWSGNFATQPESATEKGIQGTYLLHRPLFMDKIVLPQLRALNQASEVYHYKPTFDKSDRDDNHFAVMLRLDTGHDPNIEFDDGGEYDFKPVTDPADEKRVVSYEWNKTNSQSTDVEKQPGYLFWAKASTEDQMKTSVTWTPGSNQIILSGSTISKEKSYWTKTKDDFNNPSSYFEDEYTVEWSLKLNLVTTPPVKKANGERSSSSLQIVPEKPADQPITSMSVGFRPDQHNMRMNGHNAVLEAALKTRMNDQIGRVVENIQKGLEVTGKFTYPGNGVLIFEKPVVGLYADLNAQVSYDKLESREWINVPKKRPNDGPSRIEPNPINVQPSPSRNRHLLTWKPVPTSLRALGDNPQTLTIRGTNSTKQPARFSSFTFAFKTGPRRGCLFTNDQYVYAEGGTPSPDDGVIKLLQSSNESKYSVTPTKGDNNHGIISWTVTVKTSDGSTLTLAPDTWIELQITALVGPSGVHELEIDEAYRKENGNDDGDFKASVEVRAS</sequence>
<dbReference type="OrthoDB" id="5429442at2759"/>
<dbReference type="STRING" id="573508.A0A1E3B5H9"/>
<name>A0A1E3B5H9_ASPCR</name>
<keyword evidence="3" id="KW-1185">Reference proteome</keyword>
<dbReference type="VEuPathDB" id="FungiDB:SI65_08219"/>
<reference evidence="2 3" key="1">
    <citation type="journal article" date="2016" name="BMC Genomics">
        <title>Comparative genomic and transcriptomic analyses of the Fuzhuan brick tea-fermentation fungus Aspergillus cristatus.</title>
        <authorList>
            <person name="Ge Y."/>
            <person name="Wang Y."/>
            <person name="Liu Y."/>
            <person name="Tan Y."/>
            <person name="Ren X."/>
            <person name="Zhang X."/>
            <person name="Hyde K.D."/>
            <person name="Liu Y."/>
            <person name="Liu Z."/>
        </authorList>
    </citation>
    <scope>NUCLEOTIDE SEQUENCE [LARGE SCALE GENOMIC DNA]</scope>
    <source>
        <strain evidence="2 3">GZAAS20.1005</strain>
    </source>
</reference>
<evidence type="ECO:0000256" key="1">
    <source>
        <dbReference type="SAM" id="MobiDB-lite"/>
    </source>
</evidence>
<dbReference type="EMBL" id="JXNT01000012">
    <property type="protein sequence ID" value="ODM16220.1"/>
    <property type="molecule type" value="Genomic_DNA"/>
</dbReference>
<dbReference type="Proteomes" id="UP000094569">
    <property type="component" value="Unassembled WGS sequence"/>
</dbReference>
<comment type="caution">
    <text evidence="2">The sequence shown here is derived from an EMBL/GenBank/DDBJ whole genome shotgun (WGS) entry which is preliminary data.</text>
</comment>
<feature type="region of interest" description="Disordered" evidence="1">
    <location>
        <begin position="588"/>
        <end position="613"/>
    </location>
</feature>
<accession>A0A1E3B5H9</accession>
<dbReference type="AlphaFoldDB" id="A0A1E3B5H9"/>
<protein>
    <submittedName>
        <fullName evidence="2">Uncharacterized protein</fullName>
    </submittedName>
</protein>
<organism evidence="2 3">
    <name type="scientific">Aspergillus cristatus</name>
    <name type="common">Chinese Fuzhuan brick tea-fermentation fungus</name>
    <name type="synonym">Eurotium cristatum</name>
    <dbReference type="NCBI Taxonomy" id="573508"/>
    <lineage>
        <taxon>Eukaryota</taxon>
        <taxon>Fungi</taxon>
        <taxon>Dikarya</taxon>
        <taxon>Ascomycota</taxon>
        <taxon>Pezizomycotina</taxon>
        <taxon>Eurotiomycetes</taxon>
        <taxon>Eurotiomycetidae</taxon>
        <taxon>Eurotiales</taxon>
        <taxon>Aspergillaceae</taxon>
        <taxon>Aspergillus</taxon>
        <taxon>Aspergillus subgen. Aspergillus</taxon>
    </lineage>
</organism>